<evidence type="ECO:0000313" key="1">
    <source>
        <dbReference type="EMBL" id="KKN21281.1"/>
    </source>
</evidence>
<sequence>MKQIGSQIREELSESGYKLVDTMHGQLDAILENENGQELWSKSDDFAGYVIEIFGIGYEFVMSRDSS</sequence>
<proteinExistence type="predicted"/>
<name>A0A0F9R7S9_9ZZZZ</name>
<comment type="caution">
    <text evidence="1">The sequence shown here is derived from an EMBL/GenBank/DDBJ whole genome shotgun (WGS) entry which is preliminary data.</text>
</comment>
<reference evidence="1" key="1">
    <citation type="journal article" date="2015" name="Nature">
        <title>Complex archaea that bridge the gap between prokaryotes and eukaryotes.</title>
        <authorList>
            <person name="Spang A."/>
            <person name="Saw J.H."/>
            <person name="Jorgensen S.L."/>
            <person name="Zaremba-Niedzwiedzka K."/>
            <person name="Martijn J."/>
            <person name="Lind A.E."/>
            <person name="van Eijk R."/>
            <person name="Schleper C."/>
            <person name="Guy L."/>
            <person name="Ettema T.J."/>
        </authorList>
    </citation>
    <scope>NUCLEOTIDE SEQUENCE</scope>
</reference>
<accession>A0A0F9R7S9</accession>
<dbReference type="AlphaFoldDB" id="A0A0F9R7S9"/>
<organism evidence="1">
    <name type="scientific">marine sediment metagenome</name>
    <dbReference type="NCBI Taxonomy" id="412755"/>
    <lineage>
        <taxon>unclassified sequences</taxon>
        <taxon>metagenomes</taxon>
        <taxon>ecological metagenomes</taxon>
    </lineage>
</organism>
<gene>
    <name evidence="1" type="ORF">LCGC14_0927120</name>
</gene>
<dbReference type="EMBL" id="LAZR01003161">
    <property type="protein sequence ID" value="KKN21281.1"/>
    <property type="molecule type" value="Genomic_DNA"/>
</dbReference>
<protein>
    <submittedName>
        <fullName evidence="1">Uncharacterized protein</fullName>
    </submittedName>
</protein>